<dbReference type="PROSITE" id="PS51387">
    <property type="entry name" value="FAD_PCMH"/>
    <property type="match status" value="1"/>
</dbReference>
<dbReference type="STRING" id="1810919.A0A3D8SUS2"/>
<evidence type="ECO:0000313" key="7">
    <source>
        <dbReference type="Proteomes" id="UP000256690"/>
    </source>
</evidence>
<dbReference type="EMBL" id="PVWQ01000002">
    <property type="protein sequence ID" value="RDW90040.1"/>
    <property type="molecule type" value="Genomic_DNA"/>
</dbReference>
<dbReference type="Pfam" id="PF01565">
    <property type="entry name" value="FAD_binding_4"/>
    <property type="match status" value="1"/>
</dbReference>
<dbReference type="PANTHER" id="PTHR42973:SF7">
    <property type="entry name" value="FAD-BINDING PCMH-TYPE DOMAIN-CONTAINING PROTEIN"/>
    <property type="match status" value="1"/>
</dbReference>
<keyword evidence="3" id="KW-0274">FAD</keyword>
<dbReference type="Gene3D" id="3.30.43.10">
    <property type="entry name" value="Uridine Diphospho-n-acetylenolpyruvylglucosamine Reductase, domain 2"/>
    <property type="match status" value="1"/>
</dbReference>
<proteinExistence type="inferred from homology"/>
<dbReference type="AlphaFoldDB" id="A0A3D8SUS2"/>
<dbReference type="InterPro" id="IPR036318">
    <property type="entry name" value="FAD-bd_PCMH-like_sf"/>
</dbReference>
<dbReference type="RefSeq" id="XP_026606994.1">
    <property type="nucleotide sequence ID" value="XM_026743831.1"/>
</dbReference>
<organism evidence="6 7">
    <name type="scientific">Aspergillus mulundensis</name>
    <dbReference type="NCBI Taxonomy" id="1810919"/>
    <lineage>
        <taxon>Eukaryota</taxon>
        <taxon>Fungi</taxon>
        <taxon>Dikarya</taxon>
        <taxon>Ascomycota</taxon>
        <taxon>Pezizomycotina</taxon>
        <taxon>Eurotiomycetes</taxon>
        <taxon>Eurotiomycetidae</taxon>
        <taxon>Eurotiales</taxon>
        <taxon>Aspergillaceae</taxon>
        <taxon>Aspergillus</taxon>
        <taxon>Aspergillus subgen. Nidulantes</taxon>
    </lineage>
</organism>
<dbReference type="InterPro" id="IPR006094">
    <property type="entry name" value="Oxid_FAD_bind_N"/>
</dbReference>
<comment type="similarity">
    <text evidence="1">Belongs to the oxygen-dependent FAD-linked oxidoreductase family.</text>
</comment>
<keyword evidence="7" id="KW-1185">Reference proteome</keyword>
<dbReference type="GeneID" id="38112185"/>
<feature type="domain" description="FAD-binding PCMH-type" evidence="5">
    <location>
        <begin position="43"/>
        <end position="209"/>
    </location>
</feature>
<keyword evidence="2" id="KW-0285">Flavoprotein</keyword>
<dbReference type="InterPro" id="IPR050416">
    <property type="entry name" value="FAD-linked_Oxidoreductase"/>
</dbReference>
<dbReference type="InterPro" id="IPR016169">
    <property type="entry name" value="FAD-bd_PCMH_sub2"/>
</dbReference>
<dbReference type="InterPro" id="IPR016167">
    <property type="entry name" value="FAD-bd_PCMH_sub1"/>
</dbReference>
<name>A0A3D8SUS2_9EURO</name>
<gene>
    <name evidence="6" type="ORF">DSM5745_01815</name>
</gene>
<dbReference type="Gene3D" id="3.30.465.10">
    <property type="match status" value="1"/>
</dbReference>
<evidence type="ECO:0000256" key="2">
    <source>
        <dbReference type="ARBA" id="ARBA00022630"/>
    </source>
</evidence>
<reference evidence="6 7" key="1">
    <citation type="journal article" date="2018" name="IMA Fungus">
        <title>IMA Genome-F 9: Draft genome sequence of Annulohypoxylon stygium, Aspergillus mulundensis, Berkeleyomyces basicola (syn. Thielaviopsis basicola), Ceratocystis smalleyi, two Cercospora beticola strains, Coleophoma cylindrospora, Fusarium fracticaudum, Phialophora cf. hyalina, and Morchella septimelata.</title>
        <authorList>
            <person name="Wingfield B.D."/>
            <person name="Bills G.F."/>
            <person name="Dong Y."/>
            <person name="Huang W."/>
            <person name="Nel W.J."/>
            <person name="Swalarsk-Parry B.S."/>
            <person name="Vaghefi N."/>
            <person name="Wilken P.M."/>
            <person name="An Z."/>
            <person name="de Beer Z.W."/>
            <person name="De Vos L."/>
            <person name="Chen L."/>
            <person name="Duong T.A."/>
            <person name="Gao Y."/>
            <person name="Hammerbacher A."/>
            <person name="Kikkert J.R."/>
            <person name="Li Y."/>
            <person name="Li H."/>
            <person name="Li K."/>
            <person name="Li Q."/>
            <person name="Liu X."/>
            <person name="Ma X."/>
            <person name="Naidoo K."/>
            <person name="Pethybridge S.J."/>
            <person name="Sun J."/>
            <person name="Steenkamp E.T."/>
            <person name="van der Nest M.A."/>
            <person name="van Wyk S."/>
            <person name="Wingfield M.J."/>
            <person name="Xiong C."/>
            <person name="Yue Q."/>
            <person name="Zhang X."/>
        </authorList>
    </citation>
    <scope>NUCLEOTIDE SEQUENCE [LARGE SCALE GENOMIC DNA]</scope>
    <source>
        <strain evidence="6 7">DSM 5745</strain>
    </source>
</reference>
<evidence type="ECO:0000256" key="4">
    <source>
        <dbReference type="ARBA" id="ARBA00023002"/>
    </source>
</evidence>
<dbReference type="GO" id="GO:0071949">
    <property type="term" value="F:FAD binding"/>
    <property type="evidence" value="ECO:0007669"/>
    <property type="project" value="InterPro"/>
</dbReference>
<dbReference type="Gene3D" id="3.40.462.20">
    <property type="match status" value="1"/>
</dbReference>
<accession>A0A3D8SUS2</accession>
<dbReference type="SUPFAM" id="SSF56176">
    <property type="entry name" value="FAD-binding/transporter-associated domain-like"/>
    <property type="match status" value="1"/>
</dbReference>
<evidence type="ECO:0000313" key="6">
    <source>
        <dbReference type="EMBL" id="RDW90040.1"/>
    </source>
</evidence>
<sequence>MTSTNQTALLALETFLTSHPGIKYTPPSDPSFNSLAKVFVRSRPHTPLAIVQPQTPSDVAALIKLAKNNSIPFTIRSGGHNLEGRAVANDALLIDLRALNSVSVSPDRKTATVGGGILQYELGAQLWEHGLATATGAIPDVGYAGWAMYGGYGAFSSHWGLGVDQIVGARVVDSQGELVDADEELLTGIRGAGGVFGVVVELVVRVYPLTGFLAGPIVFDSSDIESSFVAFNAAYNALCASESLPSQLTLQRLVFNMPNPTGRTLTFGVSFVWSGSVSQLEEGQHWIQKISNLGPAILNAVTPTSVPLWSASNGNLPKALYGSSHTHNLSSISDKLARVIGRNLALMPSDPGAMFSIHQLRGDSPSASPQSQGNVFVTRQPHYMLEVLGFATSEDLLPESKRWAERMANEIENAEPESVLPTVYLSLWDSASAKGADEALEKVYGEKAGLVRALKRRVDAGNLFRLAVPAVE</sequence>
<evidence type="ECO:0000256" key="3">
    <source>
        <dbReference type="ARBA" id="ARBA00022827"/>
    </source>
</evidence>
<dbReference type="Proteomes" id="UP000256690">
    <property type="component" value="Unassembled WGS sequence"/>
</dbReference>
<protein>
    <recommendedName>
        <fullName evidence="5">FAD-binding PCMH-type domain-containing protein</fullName>
    </recommendedName>
</protein>
<dbReference type="InterPro" id="IPR016166">
    <property type="entry name" value="FAD-bd_PCMH"/>
</dbReference>
<dbReference type="OrthoDB" id="363185at2759"/>
<dbReference type="PANTHER" id="PTHR42973">
    <property type="entry name" value="BINDING OXIDOREDUCTASE, PUTATIVE (AFU_ORTHOLOGUE AFUA_1G17690)-RELATED"/>
    <property type="match status" value="1"/>
</dbReference>
<dbReference type="GO" id="GO:0016491">
    <property type="term" value="F:oxidoreductase activity"/>
    <property type="evidence" value="ECO:0007669"/>
    <property type="project" value="UniProtKB-KW"/>
</dbReference>
<evidence type="ECO:0000259" key="5">
    <source>
        <dbReference type="PROSITE" id="PS51387"/>
    </source>
</evidence>
<keyword evidence="4" id="KW-0560">Oxidoreductase</keyword>
<evidence type="ECO:0000256" key="1">
    <source>
        <dbReference type="ARBA" id="ARBA00005466"/>
    </source>
</evidence>
<comment type="caution">
    <text evidence="6">The sequence shown here is derived from an EMBL/GenBank/DDBJ whole genome shotgun (WGS) entry which is preliminary data.</text>
</comment>